<dbReference type="GO" id="GO:0005886">
    <property type="term" value="C:plasma membrane"/>
    <property type="evidence" value="ECO:0007669"/>
    <property type="project" value="UniProtKB-SubCell"/>
</dbReference>
<proteinExistence type="inferred from homology"/>
<dbReference type="EMBL" id="MJEH01000011">
    <property type="protein sequence ID" value="OEH93511.1"/>
    <property type="molecule type" value="Genomic_DNA"/>
</dbReference>
<name>A0A1E5LHF8_9BACI</name>
<dbReference type="GO" id="GO:0009847">
    <property type="term" value="P:spore germination"/>
    <property type="evidence" value="ECO:0007669"/>
    <property type="project" value="UniProtKB-UniRule"/>
</dbReference>
<sequence length="489" mass="55597">MKRFSFEKSQKEDRLSNLKKNGDFVSYENLGHHTPYRISYLYSIVDTNILHRDLLQNLEDPFDSLEELKKKLPFEEIIITNDVDELEERILKGYVALSLVGKDDGYILLSCIDLQGRDIIPPMTEYSVEGPKEAFVESMKTNINLVRKRLPVVDLKIELMEVGAKSRTGVALLYMENEVNMEDVNLVRTKIEAITIDNIADSAYIQQIIQDNWRSPFPQLKNTERPERLCNSLCEGKVCILVDGSSFALSGPSSIFDFFNSSGDYYLTWQVASVFRIMRYFALLFSLLATPLYVATLTFHYELIPRDLLGTLVGSRVDIPFPPILEALFLEITIELLREAGARMPSKIAQTIGIVGGIVLGTASVEAGLTSNVLIIIVALTTISSYTSPVYRMGNAFRVVRFVFLIFASYLGLIGIAICGAFLLTHLLRLTSLGHPYMTPIYPPRSEMWRDMLIRLPFRYLRRQNVSSLSMEQSFKDIFKKKQKTDIDE</sequence>
<dbReference type="Proteomes" id="UP000095209">
    <property type="component" value="Unassembled WGS sequence"/>
</dbReference>
<evidence type="ECO:0000256" key="2">
    <source>
        <dbReference type="ARBA" id="ARBA00005278"/>
    </source>
</evidence>
<keyword evidence="5 6" id="KW-0472">Membrane</keyword>
<keyword evidence="3 7" id="KW-0812">Transmembrane</keyword>
<evidence type="ECO:0000256" key="6">
    <source>
        <dbReference type="PIRNR" id="PIRNR005690"/>
    </source>
</evidence>
<dbReference type="AlphaFoldDB" id="A0A1E5LHF8"/>
<feature type="transmembrane region" description="Helical" evidence="7">
    <location>
        <begin position="403"/>
        <end position="428"/>
    </location>
</feature>
<evidence type="ECO:0000256" key="4">
    <source>
        <dbReference type="ARBA" id="ARBA00022989"/>
    </source>
</evidence>
<keyword evidence="4 7" id="KW-1133">Transmembrane helix</keyword>
<dbReference type="OrthoDB" id="9772630at2"/>
<evidence type="ECO:0000256" key="5">
    <source>
        <dbReference type="ARBA" id="ARBA00023136"/>
    </source>
</evidence>
<feature type="transmembrane region" description="Helical" evidence="7">
    <location>
        <begin position="373"/>
        <end position="391"/>
    </location>
</feature>
<dbReference type="PANTHER" id="PTHR22550">
    <property type="entry name" value="SPORE GERMINATION PROTEIN"/>
    <property type="match status" value="1"/>
</dbReference>
<evidence type="ECO:0000256" key="7">
    <source>
        <dbReference type="SAM" id="Phobius"/>
    </source>
</evidence>
<dbReference type="PIRSF" id="PIRSF005690">
    <property type="entry name" value="GerBA"/>
    <property type="match status" value="1"/>
</dbReference>
<organism evidence="8 9">
    <name type="scientific">Bacillus solimangrovi</name>
    <dbReference type="NCBI Taxonomy" id="1305675"/>
    <lineage>
        <taxon>Bacteria</taxon>
        <taxon>Bacillati</taxon>
        <taxon>Bacillota</taxon>
        <taxon>Bacilli</taxon>
        <taxon>Bacillales</taxon>
        <taxon>Bacillaceae</taxon>
        <taxon>Bacillus</taxon>
    </lineage>
</organism>
<dbReference type="Pfam" id="PF03323">
    <property type="entry name" value="GerA"/>
    <property type="match status" value="1"/>
</dbReference>
<accession>A0A1E5LHF8</accession>
<comment type="caution">
    <text evidence="8">The sequence shown here is derived from an EMBL/GenBank/DDBJ whole genome shotgun (WGS) entry which is preliminary data.</text>
</comment>
<evidence type="ECO:0000256" key="3">
    <source>
        <dbReference type="ARBA" id="ARBA00022692"/>
    </source>
</evidence>
<dbReference type="PANTHER" id="PTHR22550:SF5">
    <property type="entry name" value="LEUCINE ZIPPER PROTEIN 4"/>
    <property type="match status" value="1"/>
</dbReference>
<reference evidence="8 9" key="1">
    <citation type="submission" date="2016-08" db="EMBL/GenBank/DDBJ databases">
        <title>Genome of Bacillus solimangrovi GH2-4.</title>
        <authorList>
            <person name="Lim S."/>
            <person name="Kim B.-C."/>
        </authorList>
    </citation>
    <scope>NUCLEOTIDE SEQUENCE [LARGE SCALE GENOMIC DNA]</scope>
    <source>
        <strain evidence="8 9">GH2-4</strain>
    </source>
</reference>
<evidence type="ECO:0000313" key="9">
    <source>
        <dbReference type="Proteomes" id="UP000095209"/>
    </source>
</evidence>
<comment type="similarity">
    <text evidence="2 6">Belongs to the GerABKA family.</text>
</comment>
<dbReference type="InterPro" id="IPR050768">
    <property type="entry name" value="UPF0353/GerABKA_families"/>
</dbReference>
<dbReference type="InterPro" id="IPR004995">
    <property type="entry name" value="Spore_Ger"/>
</dbReference>
<evidence type="ECO:0000313" key="8">
    <source>
        <dbReference type="EMBL" id="OEH93511.1"/>
    </source>
</evidence>
<dbReference type="STRING" id="1305675.BFG57_00515"/>
<protein>
    <submittedName>
        <fullName evidence="8">Uncharacterized protein</fullName>
    </submittedName>
</protein>
<feature type="transmembrane region" description="Helical" evidence="7">
    <location>
        <begin position="280"/>
        <end position="299"/>
    </location>
</feature>
<evidence type="ECO:0000256" key="1">
    <source>
        <dbReference type="ARBA" id="ARBA00004141"/>
    </source>
</evidence>
<gene>
    <name evidence="8" type="ORF">BFG57_00515</name>
</gene>
<dbReference type="RefSeq" id="WP_069716414.1">
    <property type="nucleotide sequence ID" value="NZ_MJEH01000011.1"/>
</dbReference>
<keyword evidence="9" id="KW-1185">Reference proteome</keyword>
<comment type="subcellular location">
    <subcellularLocation>
        <location evidence="6">Cell membrane</location>
    </subcellularLocation>
    <subcellularLocation>
        <location evidence="1">Membrane</location>
        <topology evidence="1">Multi-pass membrane protein</topology>
    </subcellularLocation>
</comment>